<evidence type="ECO:0000256" key="10">
    <source>
        <dbReference type="ARBA" id="ARBA00022982"/>
    </source>
</evidence>
<feature type="transmembrane region" description="Helical" evidence="17">
    <location>
        <begin position="205"/>
        <end position="224"/>
    </location>
</feature>
<name>A0A517ZXT5_9PLAN</name>
<evidence type="ECO:0000313" key="19">
    <source>
        <dbReference type="EMBL" id="QDU47265.1"/>
    </source>
</evidence>
<keyword evidence="10 16" id="KW-0249">Electron transport</keyword>
<dbReference type="FunFam" id="1.20.210.10:FF:000006">
    <property type="entry name" value="Cytochrome c oxidase subunit 1"/>
    <property type="match status" value="1"/>
</dbReference>
<feature type="transmembrane region" description="Helical" evidence="17">
    <location>
        <begin position="114"/>
        <end position="134"/>
    </location>
</feature>
<dbReference type="SUPFAM" id="SSF81442">
    <property type="entry name" value="Cytochrome c oxidase subunit I-like"/>
    <property type="match status" value="1"/>
</dbReference>
<dbReference type="InterPro" id="IPR023616">
    <property type="entry name" value="Cyt_c_oxase-like_su1_dom"/>
</dbReference>
<evidence type="ECO:0000313" key="20">
    <source>
        <dbReference type="Proteomes" id="UP000319383"/>
    </source>
</evidence>
<keyword evidence="8 17" id="KW-0479">Metal-binding</keyword>
<dbReference type="GO" id="GO:0005886">
    <property type="term" value="C:plasma membrane"/>
    <property type="evidence" value="ECO:0007669"/>
    <property type="project" value="UniProtKB-SubCell"/>
</dbReference>
<feature type="transmembrane region" description="Helical" evidence="17">
    <location>
        <begin position="167"/>
        <end position="193"/>
    </location>
</feature>
<dbReference type="GO" id="GO:0004129">
    <property type="term" value="F:cytochrome-c oxidase activity"/>
    <property type="evidence" value="ECO:0007669"/>
    <property type="project" value="UniProtKB-EC"/>
</dbReference>
<keyword evidence="19" id="KW-0560">Oxidoreductase</keyword>
<evidence type="ECO:0000256" key="6">
    <source>
        <dbReference type="ARBA" id="ARBA00022660"/>
    </source>
</evidence>
<evidence type="ECO:0000256" key="5">
    <source>
        <dbReference type="ARBA" id="ARBA00022617"/>
    </source>
</evidence>
<dbReference type="EMBL" id="CP036276">
    <property type="protein sequence ID" value="QDU47265.1"/>
    <property type="molecule type" value="Genomic_DNA"/>
</dbReference>
<keyword evidence="9" id="KW-1278">Translocase</keyword>
<evidence type="ECO:0000256" key="7">
    <source>
        <dbReference type="ARBA" id="ARBA00022692"/>
    </source>
</evidence>
<dbReference type="UniPathway" id="UPA00705"/>
<dbReference type="Gene3D" id="1.20.210.10">
    <property type="entry name" value="Cytochrome c oxidase-like, subunit I domain"/>
    <property type="match status" value="1"/>
</dbReference>
<evidence type="ECO:0000256" key="1">
    <source>
        <dbReference type="ARBA" id="ARBA00004651"/>
    </source>
</evidence>
<protein>
    <recommendedName>
        <fullName evidence="17">Cytochrome c oxidase subunit 1</fullName>
        <ecNumber evidence="17">7.1.1.9</ecNumber>
    </recommendedName>
</protein>
<evidence type="ECO:0000256" key="9">
    <source>
        <dbReference type="ARBA" id="ARBA00022967"/>
    </source>
</evidence>
<dbReference type="GO" id="GO:0006119">
    <property type="term" value="P:oxidative phosphorylation"/>
    <property type="evidence" value="ECO:0007669"/>
    <property type="project" value="UniProtKB-UniPathway"/>
</dbReference>
<keyword evidence="5 16" id="KW-0349">Heme</keyword>
<feature type="domain" description="Cytochrome oxidase subunit I profile" evidence="18">
    <location>
        <begin position="16"/>
        <end position="535"/>
    </location>
</feature>
<proteinExistence type="inferred from homology"/>
<comment type="catalytic activity">
    <reaction evidence="15 17">
        <text>4 Fe(II)-[cytochrome c] + O2 + 8 H(+)(in) = 4 Fe(III)-[cytochrome c] + 2 H2O + 4 H(+)(out)</text>
        <dbReference type="Rhea" id="RHEA:11436"/>
        <dbReference type="Rhea" id="RHEA-COMP:10350"/>
        <dbReference type="Rhea" id="RHEA-COMP:14399"/>
        <dbReference type="ChEBI" id="CHEBI:15377"/>
        <dbReference type="ChEBI" id="CHEBI:15378"/>
        <dbReference type="ChEBI" id="CHEBI:15379"/>
        <dbReference type="ChEBI" id="CHEBI:29033"/>
        <dbReference type="ChEBI" id="CHEBI:29034"/>
        <dbReference type="EC" id="7.1.1.9"/>
    </reaction>
</comment>
<organism evidence="19 20">
    <name type="scientific">Symmachiella dynata</name>
    <dbReference type="NCBI Taxonomy" id="2527995"/>
    <lineage>
        <taxon>Bacteria</taxon>
        <taxon>Pseudomonadati</taxon>
        <taxon>Planctomycetota</taxon>
        <taxon>Planctomycetia</taxon>
        <taxon>Planctomycetales</taxon>
        <taxon>Planctomycetaceae</taxon>
        <taxon>Symmachiella</taxon>
    </lineage>
</organism>
<evidence type="ECO:0000256" key="14">
    <source>
        <dbReference type="ARBA" id="ARBA00023136"/>
    </source>
</evidence>
<dbReference type="GO" id="GO:0046872">
    <property type="term" value="F:metal ion binding"/>
    <property type="evidence" value="ECO:0007669"/>
    <property type="project" value="UniProtKB-KW"/>
</dbReference>
<dbReference type="GO" id="GO:0022904">
    <property type="term" value="P:respiratory electron transport chain"/>
    <property type="evidence" value="ECO:0007669"/>
    <property type="project" value="TreeGrafter"/>
</dbReference>
<evidence type="ECO:0000256" key="8">
    <source>
        <dbReference type="ARBA" id="ARBA00022723"/>
    </source>
</evidence>
<sequence>MEADAYTALPNRRPATAVAHDWVTTVDHKQIGILYIVASCFFLTLGGVEALLMRLQLWMPDLEIVSPQTFNQLFTMHGTTMIFFVVMPVEAGMANYLVPLMIGARDMAFPRLNAFGFWMFLFGGFLLYFSYFGAMGLYGAGSAPDIGWYAYAPLTSPAFSRGNSTDYWLLGTMISGVGSVSFAVNMIATIITMRAPGMRLSTMPLFAWMILVTSGLIVFAFPPFTAAEIMMLFDRHLGAHFFDTQAGGDGLLWQHLFWFFGHPEVYILALPAFGIVSEVIPVFSRKVIFGYASMVAATVSIGFIAMGVWAHHMFTVGMSSTVDLFFSAATFLIAVPTGIKMFNWTATLYGGRIRLTVPMLFSLGFLSLFLIGGLTGIMLAIVPMDWQLSDSYFLIGHFHFVAFGGIFFAVMSAYYYWYPKAIGRKMNRKLGLWHFWLQFIGFNLTFIPMHFSGILGMPRRVYTYKAGVGLEFWNQVTTVGAIITGISLLFFIVNLCYSYFYGEEAGDDPWNAWTLEWATTSPPPAYNFEELPVVKSRRPLWDLKHPDDPDWKHE</sequence>
<dbReference type="InterPro" id="IPR014241">
    <property type="entry name" value="Cyt_c_oxidase_su1_bac"/>
</dbReference>
<keyword evidence="7 16" id="KW-0812">Transmembrane</keyword>
<dbReference type="PROSITE" id="PS50855">
    <property type="entry name" value="COX1"/>
    <property type="match status" value="1"/>
</dbReference>
<dbReference type="PANTHER" id="PTHR10422">
    <property type="entry name" value="CYTOCHROME C OXIDASE SUBUNIT 1"/>
    <property type="match status" value="1"/>
</dbReference>
<dbReference type="Proteomes" id="UP000319383">
    <property type="component" value="Chromosome"/>
</dbReference>
<dbReference type="PROSITE" id="PS00077">
    <property type="entry name" value="COX1_CUB"/>
    <property type="match status" value="1"/>
</dbReference>
<dbReference type="InterPro" id="IPR036927">
    <property type="entry name" value="Cyt_c_oxase-like_su1_sf"/>
</dbReference>
<dbReference type="InterPro" id="IPR000883">
    <property type="entry name" value="Cyt_C_Oxase_1"/>
</dbReference>
<comment type="subcellular location">
    <subcellularLocation>
        <location evidence="1 17">Cell membrane</location>
        <topology evidence="1 17">Multi-pass membrane protein</topology>
    </subcellularLocation>
</comment>
<evidence type="ECO:0000256" key="12">
    <source>
        <dbReference type="ARBA" id="ARBA00023004"/>
    </source>
</evidence>
<dbReference type="Pfam" id="PF00115">
    <property type="entry name" value="COX1"/>
    <property type="match status" value="1"/>
</dbReference>
<comment type="pathway">
    <text evidence="2 17">Energy metabolism; oxidative phosphorylation.</text>
</comment>
<evidence type="ECO:0000256" key="4">
    <source>
        <dbReference type="ARBA" id="ARBA00022475"/>
    </source>
</evidence>
<comment type="function">
    <text evidence="17">Cytochrome c oxidase is the component of the respiratory chain that catalyzes the reduction of oxygen to water. Subunits 1-3 form the functional core of the enzyme complex. CO I is the catalytic subunit of the enzyme. Electrons originating in cytochrome c are transferred via the copper A center of subunit 2 and heme A of subunit 1 to the bimetallic center formed by heme A3 and copper B.</text>
</comment>
<evidence type="ECO:0000256" key="3">
    <source>
        <dbReference type="ARBA" id="ARBA00022448"/>
    </source>
</evidence>
<dbReference type="GO" id="GO:0020037">
    <property type="term" value="F:heme binding"/>
    <property type="evidence" value="ECO:0007669"/>
    <property type="project" value="InterPro"/>
</dbReference>
<keyword evidence="20" id="KW-1185">Reference proteome</keyword>
<dbReference type="PRINTS" id="PR01165">
    <property type="entry name" value="CYCOXIDASEI"/>
</dbReference>
<feature type="transmembrane region" description="Helical" evidence="17">
    <location>
        <begin position="472"/>
        <end position="493"/>
    </location>
</feature>
<feature type="transmembrane region" description="Helical" evidence="17">
    <location>
        <begin position="394"/>
        <end position="418"/>
    </location>
</feature>
<feature type="transmembrane region" description="Helical" evidence="17">
    <location>
        <begin position="355"/>
        <end position="382"/>
    </location>
</feature>
<dbReference type="KEGG" id="sdyn:Mal52_57930"/>
<dbReference type="EC" id="7.1.1.9" evidence="17"/>
<keyword evidence="6 16" id="KW-0679">Respiratory chain</keyword>
<dbReference type="AlphaFoldDB" id="A0A517ZXT5"/>
<evidence type="ECO:0000259" key="18">
    <source>
        <dbReference type="PROSITE" id="PS50855"/>
    </source>
</evidence>
<keyword evidence="12 17" id="KW-0408">Iron</keyword>
<accession>A0A517ZXT5</accession>
<feature type="transmembrane region" description="Helical" evidence="17">
    <location>
        <begin position="288"/>
        <end position="312"/>
    </location>
</feature>
<feature type="transmembrane region" description="Helical" evidence="17">
    <location>
        <begin position="430"/>
        <end position="452"/>
    </location>
</feature>
<evidence type="ECO:0000256" key="2">
    <source>
        <dbReference type="ARBA" id="ARBA00004673"/>
    </source>
</evidence>
<evidence type="ECO:0000256" key="11">
    <source>
        <dbReference type="ARBA" id="ARBA00022989"/>
    </source>
</evidence>
<evidence type="ECO:0000256" key="13">
    <source>
        <dbReference type="ARBA" id="ARBA00023008"/>
    </source>
</evidence>
<keyword evidence="13 17" id="KW-0186">Copper</keyword>
<dbReference type="GO" id="GO:0015990">
    <property type="term" value="P:electron transport coupled proton transport"/>
    <property type="evidence" value="ECO:0007669"/>
    <property type="project" value="InterPro"/>
</dbReference>
<dbReference type="PANTHER" id="PTHR10422:SF18">
    <property type="entry name" value="CYTOCHROME C OXIDASE SUBUNIT 1"/>
    <property type="match status" value="1"/>
</dbReference>
<reference evidence="19 20" key="1">
    <citation type="submission" date="2019-02" db="EMBL/GenBank/DDBJ databases">
        <title>Deep-cultivation of Planctomycetes and their phenomic and genomic characterization uncovers novel biology.</title>
        <authorList>
            <person name="Wiegand S."/>
            <person name="Jogler M."/>
            <person name="Boedeker C."/>
            <person name="Pinto D."/>
            <person name="Vollmers J."/>
            <person name="Rivas-Marin E."/>
            <person name="Kohn T."/>
            <person name="Peeters S.H."/>
            <person name="Heuer A."/>
            <person name="Rast P."/>
            <person name="Oberbeckmann S."/>
            <person name="Bunk B."/>
            <person name="Jeske O."/>
            <person name="Meyerdierks A."/>
            <person name="Storesund J.E."/>
            <person name="Kallscheuer N."/>
            <person name="Luecker S."/>
            <person name="Lage O.M."/>
            <person name="Pohl T."/>
            <person name="Merkel B.J."/>
            <person name="Hornburger P."/>
            <person name="Mueller R.-W."/>
            <person name="Bruemmer F."/>
            <person name="Labrenz M."/>
            <person name="Spormann A.M."/>
            <person name="Op den Camp H."/>
            <person name="Overmann J."/>
            <person name="Amann R."/>
            <person name="Jetten M.S.M."/>
            <person name="Mascher T."/>
            <person name="Medema M.H."/>
            <person name="Devos D.P."/>
            <person name="Kaster A.-K."/>
            <person name="Ovreas L."/>
            <person name="Rohde M."/>
            <person name="Galperin M.Y."/>
            <person name="Jogler C."/>
        </authorList>
    </citation>
    <scope>NUCLEOTIDE SEQUENCE [LARGE SCALE GENOMIC DNA]</scope>
    <source>
        <strain evidence="19 20">Mal52</strain>
    </source>
</reference>
<gene>
    <name evidence="19" type="primary">ctaD</name>
    <name evidence="19" type="ORF">Mal52_57930</name>
</gene>
<feature type="transmembrane region" description="Helical" evidence="17">
    <location>
        <begin position="33"/>
        <end position="53"/>
    </location>
</feature>
<keyword evidence="11 17" id="KW-1133">Transmembrane helix</keyword>
<feature type="transmembrane region" description="Helical" evidence="17">
    <location>
        <begin position="256"/>
        <end position="276"/>
    </location>
</feature>
<evidence type="ECO:0000256" key="16">
    <source>
        <dbReference type="RuleBase" id="RU000370"/>
    </source>
</evidence>
<dbReference type="NCBIfam" id="TIGR02891">
    <property type="entry name" value="CtaD_CoxA"/>
    <property type="match status" value="1"/>
</dbReference>
<keyword evidence="14 17" id="KW-0472">Membrane</keyword>
<dbReference type="InterPro" id="IPR023615">
    <property type="entry name" value="Cyt_c_Oxase_su1_BS"/>
</dbReference>
<keyword evidence="3 16" id="KW-0813">Transport</keyword>
<keyword evidence="4 17" id="KW-1003">Cell membrane</keyword>
<dbReference type="RefSeq" id="WP_145380029.1">
    <property type="nucleotide sequence ID" value="NZ_CAXBED010000030.1"/>
</dbReference>
<feature type="transmembrane region" description="Helical" evidence="17">
    <location>
        <begin position="81"/>
        <end position="102"/>
    </location>
</feature>
<dbReference type="GO" id="GO:0016491">
    <property type="term" value="F:oxidoreductase activity"/>
    <property type="evidence" value="ECO:0007669"/>
    <property type="project" value="UniProtKB-KW"/>
</dbReference>
<feature type="transmembrane region" description="Helical" evidence="17">
    <location>
        <begin position="324"/>
        <end position="343"/>
    </location>
</feature>
<evidence type="ECO:0000256" key="15">
    <source>
        <dbReference type="ARBA" id="ARBA00047816"/>
    </source>
</evidence>
<comment type="similarity">
    <text evidence="16">Belongs to the heme-copper respiratory oxidase family.</text>
</comment>
<evidence type="ECO:0000256" key="17">
    <source>
        <dbReference type="RuleBase" id="RU363061"/>
    </source>
</evidence>